<organism evidence="3 4">
    <name type="scientific">Pseudonocardia sediminis</name>
    <dbReference type="NCBI Taxonomy" id="1397368"/>
    <lineage>
        <taxon>Bacteria</taxon>
        <taxon>Bacillati</taxon>
        <taxon>Actinomycetota</taxon>
        <taxon>Actinomycetes</taxon>
        <taxon>Pseudonocardiales</taxon>
        <taxon>Pseudonocardiaceae</taxon>
        <taxon>Pseudonocardia</taxon>
    </lineage>
</organism>
<dbReference type="InterPro" id="IPR038475">
    <property type="entry name" value="RecG_C_sf"/>
</dbReference>
<dbReference type="PANTHER" id="PTHR30595">
    <property type="entry name" value="GLPR-RELATED TRANSCRIPTIONAL REPRESSOR"/>
    <property type="match status" value="1"/>
</dbReference>
<keyword evidence="4" id="KW-1185">Reference proteome</keyword>
<name>A0A4V2FRI6_PSEST</name>
<gene>
    <name evidence="3" type="ORF">EV383_5685</name>
</gene>
<proteinExistence type="predicted"/>
<evidence type="ECO:0000313" key="4">
    <source>
        <dbReference type="Proteomes" id="UP000291591"/>
    </source>
</evidence>
<feature type="region of interest" description="Disordered" evidence="1">
    <location>
        <begin position="561"/>
        <end position="587"/>
    </location>
</feature>
<dbReference type="Gene3D" id="3.30.565.60">
    <property type="match status" value="1"/>
</dbReference>
<sequence length="587" mass="63897">MDPQDLELLLTGLRQLGGEPTDVEVKRAEGGLPTTVAETASAFSNGNGGLIVLGVDEPGGFVVVDVGDPVKLRNDLASALSDQLEPPVRASVEMVDTGNGIVVVAEIVPLPSDLRPCFVVKRGIANGSYVRTGDGDRRMTQAEIGLAIANRGQPTYDIEPVTGAGLDDLDPGAVGRMLERARSTSRSLRDVGDEVALSRLRVIVRDESGEYVPSLGGLLALGEFPQKFFPQLMVSLVVYPGSDANRPGESPRFLDNPVFRGSIPELVSESVAAIRRNIAVRGFVTEAGRQEQLDYPMEAVREAVVNALLHRDYSPVTRGTQILIELHPDRLIVRSPGDLFGPVTLVDLGEEGVSSSRNSYLAQLLSDTYMPRSDRLVAENRASGIPTMIRELRRSGQARPRFVNPPGRFEVRLARSELMDPDTRRWLDEVRRPGFTQLHDLALALLAHGQDLSNADLREYGADRVEATGVLGDLVATGLATRTGGRRYARYRLAGRTRSDDGLFPDPLDAADEASTYDAVVAAFRRSGRTTAVDLARETRRSRPTVLSVVRQLMEEGLVRADGAPTSPRRGYVWQEPRTAGDRDPRR</sequence>
<keyword evidence="3" id="KW-0547">Nucleotide-binding</keyword>
<dbReference type="InterPro" id="IPR036390">
    <property type="entry name" value="WH_DNA-bd_sf"/>
</dbReference>
<dbReference type="RefSeq" id="WP_130292741.1">
    <property type="nucleotide sequence ID" value="NZ_SHKL01000001.1"/>
</dbReference>
<dbReference type="Proteomes" id="UP000291591">
    <property type="component" value="Unassembled WGS sequence"/>
</dbReference>
<dbReference type="EMBL" id="SHKL01000001">
    <property type="protein sequence ID" value="RZT88740.1"/>
    <property type="molecule type" value="Genomic_DNA"/>
</dbReference>
<evidence type="ECO:0000259" key="2">
    <source>
        <dbReference type="Pfam" id="PF04326"/>
    </source>
</evidence>
<dbReference type="Pfam" id="PF04326">
    <property type="entry name" value="SLFN_AlbA_2"/>
    <property type="match status" value="1"/>
</dbReference>
<reference evidence="3 4" key="1">
    <citation type="submission" date="2019-02" db="EMBL/GenBank/DDBJ databases">
        <title>Sequencing the genomes of 1000 actinobacteria strains.</title>
        <authorList>
            <person name="Klenk H.-P."/>
        </authorList>
    </citation>
    <scope>NUCLEOTIDE SEQUENCE [LARGE SCALE GENOMIC DNA]</scope>
    <source>
        <strain evidence="3 4">DSM 45779</strain>
    </source>
</reference>
<dbReference type="SUPFAM" id="SSF46785">
    <property type="entry name" value="Winged helix' DNA-binding domain"/>
    <property type="match status" value="1"/>
</dbReference>
<dbReference type="GO" id="GO:0004386">
    <property type="term" value="F:helicase activity"/>
    <property type="evidence" value="ECO:0007669"/>
    <property type="project" value="UniProtKB-KW"/>
</dbReference>
<dbReference type="PANTHER" id="PTHR30595:SF6">
    <property type="entry name" value="SCHLAFEN ALBA-2 DOMAIN-CONTAINING PROTEIN"/>
    <property type="match status" value="1"/>
</dbReference>
<dbReference type="InterPro" id="IPR038461">
    <property type="entry name" value="Schlafen_AlbA_2_dom_sf"/>
</dbReference>
<dbReference type="OrthoDB" id="9805115at2"/>
<protein>
    <submittedName>
        <fullName evidence="3">ATP-dependent DNA helicase RecG</fullName>
    </submittedName>
</protein>
<dbReference type="Pfam" id="PF13749">
    <property type="entry name" value="HATPase_c_4"/>
    <property type="match status" value="1"/>
</dbReference>
<dbReference type="InterPro" id="IPR007421">
    <property type="entry name" value="Schlafen_AlbA_2_dom"/>
</dbReference>
<comment type="caution">
    <text evidence="3">The sequence shown here is derived from an EMBL/GenBank/DDBJ whole genome shotgun (WGS) entry which is preliminary data.</text>
</comment>
<accession>A0A4V2FRI6</accession>
<evidence type="ECO:0000313" key="3">
    <source>
        <dbReference type="EMBL" id="RZT88740.1"/>
    </source>
</evidence>
<dbReference type="Gene3D" id="1.10.10.10">
    <property type="entry name" value="Winged helix-like DNA-binding domain superfamily/Winged helix DNA-binding domain"/>
    <property type="match status" value="1"/>
</dbReference>
<dbReference type="Gene3D" id="3.30.950.30">
    <property type="entry name" value="Schlafen, AAA domain"/>
    <property type="match status" value="1"/>
</dbReference>
<dbReference type="AlphaFoldDB" id="A0A4V2FRI6"/>
<feature type="domain" description="Schlafen AlbA-2" evidence="2">
    <location>
        <begin position="21"/>
        <end position="140"/>
    </location>
</feature>
<keyword evidence="3" id="KW-0067">ATP-binding</keyword>
<keyword evidence="3" id="KW-0347">Helicase</keyword>
<dbReference type="InterPro" id="IPR036388">
    <property type="entry name" value="WH-like_DNA-bd_sf"/>
</dbReference>
<evidence type="ECO:0000256" key="1">
    <source>
        <dbReference type="SAM" id="MobiDB-lite"/>
    </source>
</evidence>
<keyword evidence="3" id="KW-0378">Hydrolase</keyword>